<dbReference type="InterPro" id="IPR002777">
    <property type="entry name" value="PFD_beta-like"/>
</dbReference>
<dbReference type="FunFam" id="1.10.287.370:FF:000002">
    <property type="entry name" value="Prefoldin subunit 2"/>
    <property type="match status" value="1"/>
</dbReference>
<organism evidence="4 5">
    <name type="scientific">Kockovaella imperatae</name>
    <dbReference type="NCBI Taxonomy" id="4999"/>
    <lineage>
        <taxon>Eukaryota</taxon>
        <taxon>Fungi</taxon>
        <taxon>Dikarya</taxon>
        <taxon>Basidiomycota</taxon>
        <taxon>Agaricomycotina</taxon>
        <taxon>Tremellomycetes</taxon>
        <taxon>Tremellales</taxon>
        <taxon>Cuniculitremaceae</taxon>
        <taxon>Kockovaella</taxon>
    </lineage>
</organism>
<dbReference type="FunCoup" id="A0A1Y1UAS6">
    <property type="interactions" value="478"/>
</dbReference>
<dbReference type="GeneID" id="33558501"/>
<dbReference type="EMBL" id="NBSH01000012">
    <property type="protein sequence ID" value="ORX35140.1"/>
    <property type="molecule type" value="Genomic_DNA"/>
</dbReference>
<dbReference type="AlphaFoldDB" id="A0A1Y1UAS6"/>
<evidence type="ECO:0000313" key="4">
    <source>
        <dbReference type="EMBL" id="ORX35140.1"/>
    </source>
</evidence>
<feature type="coiled-coil region" evidence="3">
    <location>
        <begin position="24"/>
        <end position="51"/>
    </location>
</feature>
<dbReference type="SUPFAM" id="SSF46579">
    <property type="entry name" value="Prefoldin"/>
    <property type="match status" value="1"/>
</dbReference>
<dbReference type="OrthoDB" id="29646at2759"/>
<dbReference type="RefSeq" id="XP_021869356.1">
    <property type="nucleotide sequence ID" value="XM_022016692.1"/>
</dbReference>
<dbReference type="GO" id="GO:0016272">
    <property type="term" value="C:prefoldin complex"/>
    <property type="evidence" value="ECO:0007669"/>
    <property type="project" value="InterPro"/>
</dbReference>
<evidence type="ECO:0000256" key="1">
    <source>
        <dbReference type="ARBA" id="ARBA00008045"/>
    </source>
</evidence>
<dbReference type="InterPro" id="IPR009053">
    <property type="entry name" value="Prefoldin"/>
</dbReference>
<accession>A0A1Y1UAS6</accession>
<gene>
    <name evidence="4" type="ORF">BD324DRAFT_634028</name>
</gene>
<dbReference type="InterPro" id="IPR027235">
    <property type="entry name" value="PFD2"/>
</dbReference>
<keyword evidence="2" id="KW-0143">Chaperone</keyword>
<comment type="caution">
    <text evidence="4">The sequence shown here is derived from an EMBL/GenBank/DDBJ whole genome shotgun (WGS) entry which is preliminary data.</text>
</comment>
<evidence type="ECO:0000256" key="2">
    <source>
        <dbReference type="ARBA" id="ARBA00023186"/>
    </source>
</evidence>
<name>A0A1Y1UAS6_9TREE</name>
<keyword evidence="3" id="KW-0175">Coiled coil</keyword>
<dbReference type="Gene3D" id="1.10.287.370">
    <property type="match status" value="1"/>
</dbReference>
<dbReference type="PANTHER" id="PTHR13303">
    <property type="entry name" value="PREFOLDIN SUBUNIT 2"/>
    <property type="match status" value="1"/>
</dbReference>
<dbReference type="GO" id="GO:0051082">
    <property type="term" value="F:unfolded protein binding"/>
    <property type="evidence" value="ECO:0007669"/>
    <property type="project" value="InterPro"/>
</dbReference>
<dbReference type="STRING" id="4999.A0A1Y1UAS6"/>
<protein>
    <submittedName>
        <fullName evidence="4">Prefoldin subunit-domain-containing protein</fullName>
    </submittedName>
</protein>
<keyword evidence="5" id="KW-1185">Reference proteome</keyword>
<evidence type="ECO:0000313" key="5">
    <source>
        <dbReference type="Proteomes" id="UP000193218"/>
    </source>
</evidence>
<dbReference type="Pfam" id="PF01920">
    <property type="entry name" value="Prefoldin_2"/>
    <property type="match status" value="1"/>
</dbReference>
<reference evidence="4 5" key="1">
    <citation type="submission" date="2017-03" db="EMBL/GenBank/DDBJ databases">
        <title>Widespread Adenine N6-methylation of Active Genes in Fungi.</title>
        <authorList>
            <consortium name="DOE Joint Genome Institute"/>
            <person name="Mondo S.J."/>
            <person name="Dannebaum R.O."/>
            <person name="Kuo R.C."/>
            <person name="Louie K.B."/>
            <person name="Bewick A.J."/>
            <person name="Labutti K."/>
            <person name="Haridas S."/>
            <person name="Kuo A."/>
            <person name="Salamov A."/>
            <person name="Ahrendt S.R."/>
            <person name="Lau R."/>
            <person name="Bowen B.P."/>
            <person name="Lipzen A."/>
            <person name="Sullivan W."/>
            <person name="Andreopoulos W.B."/>
            <person name="Clum A."/>
            <person name="Lindquist E."/>
            <person name="Daum C."/>
            <person name="Northen T.R."/>
            <person name="Ramamoorthy G."/>
            <person name="Schmitz R.J."/>
            <person name="Gryganskyi A."/>
            <person name="Culley D."/>
            <person name="Magnuson J."/>
            <person name="James T.Y."/>
            <person name="O'Malley M.A."/>
            <person name="Stajich J.E."/>
            <person name="Spatafora J.W."/>
            <person name="Visel A."/>
            <person name="Grigoriev I.V."/>
        </authorList>
    </citation>
    <scope>NUCLEOTIDE SEQUENCE [LARGE SCALE GENOMIC DNA]</scope>
    <source>
        <strain evidence="4 5">NRRL Y-17943</strain>
    </source>
</reference>
<dbReference type="CDD" id="cd23163">
    <property type="entry name" value="Prefoldin_2"/>
    <property type="match status" value="1"/>
</dbReference>
<dbReference type="InParanoid" id="A0A1Y1UAS6"/>
<sequence length="127" mass="14106">MPPKQSAAASGSQKLTPQEVPAAFQRYRTELQNLAQKIGELESELEEHALVLSTLQPLVKTAPTRSCYRLIGGVLVERTVTDVVPALETNYNGIKEVLESLVKNYKGKEEDFVKFQNDYGIQMPGAR</sequence>
<proteinExistence type="inferred from homology"/>
<evidence type="ECO:0000256" key="3">
    <source>
        <dbReference type="SAM" id="Coils"/>
    </source>
</evidence>
<dbReference type="Proteomes" id="UP000193218">
    <property type="component" value="Unassembled WGS sequence"/>
</dbReference>
<dbReference type="GO" id="GO:0006457">
    <property type="term" value="P:protein folding"/>
    <property type="evidence" value="ECO:0007669"/>
    <property type="project" value="InterPro"/>
</dbReference>
<comment type="similarity">
    <text evidence="1">Belongs to the prefoldin subunit beta family.</text>
</comment>